<gene>
    <name evidence="1" type="ORF">HNY73_001681</name>
</gene>
<dbReference type="Pfam" id="PF05380">
    <property type="entry name" value="Peptidase_A17"/>
    <property type="match status" value="1"/>
</dbReference>
<name>A0A8T0FVF2_ARGBR</name>
<sequence length="133" mass="15394">MVASKSRSGSLKNFTIPRLEFCAAVCVKLMQRIQSALRLKVSNTYYWSDVLENCRANFLRIWNLKAIELKESEMKLLKIGQEENFHKEIKSLKLLITTQFRFSSLIPSCCCFQYGVELLLASSKIADSRYSRK</sequence>
<protein>
    <submittedName>
        <fullName evidence="1">Uncharacterized protein</fullName>
    </submittedName>
</protein>
<dbReference type="EMBL" id="JABXBU010000002">
    <property type="protein sequence ID" value="KAF8793629.1"/>
    <property type="molecule type" value="Genomic_DNA"/>
</dbReference>
<dbReference type="InterPro" id="IPR008042">
    <property type="entry name" value="Retrotrans_Pao"/>
</dbReference>
<dbReference type="AlphaFoldDB" id="A0A8T0FVF2"/>
<accession>A0A8T0FVF2</accession>
<keyword evidence="2" id="KW-1185">Reference proteome</keyword>
<comment type="caution">
    <text evidence="1">The sequence shown here is derived from an EMBL/GenBank/DDBJ whole genome shotgun (WGS) entry which is preliminary data.</text>
</comment>
<proteinExistence type="predicted"/>
<reference evidence="1" key="1">
    <citation type="journal article" date="2020" name="bioRxiv">
        <title>Chromosome-level reference genome of the European wasp spider Argiope bruennichi: a resource for studies on range expansion and evolutionary adaptation.</title>
        <authorList>
            <person name="Sheffer M.M."/>
            <person name="Hoppe A."/>
            <person name="Krehenwinkel H."/>
            <person name="Uhl G."/>
            <person name="Kuss A.W."/>
            <person name="Jensen L."/>
            <person name="Jensen C."/>
            <person name="Gillespie R.G."/>
            <person name="Hoff K.J."/>
            <person name="Prost S."/>
        </authorList>
    </citation>
    <scope>NUCLEOTIDE SEQUENCE</scope>
</reference>
<evidence type="ECO:0000313" key="2">
    <source>
        <dbReference type="Proteomes" id="UP000807504"/>
    </source>
</evidence>
<reference evidence="1" key="2">
    <citation type="submission" date="2020-06" db="EMBL/GenBank/DDBJ databases">
        <authorList>
            <person name="Sheffer M."/>
        </authorList>
    </citation>
    <scope>NUCLEOTIDE SEQUENCE</scope>
</reference>
<organism evidence="1 2">
    <name type="scientific">Argiope bruennichi</name>
    <name type="common">Wasp spider</name>
    <name type="synonym">Aranea bruennichi</name>
    <dbReference type="NCBI Taxonomy" id="94029"/>
    <lineage>
        <taxon>Eukaryota</taxon>
        <taxon>Metazoa</taxon>
        <taxon>Ecdysozoa</taxon>
        <taxon>Arthropoda</taxon>
        <taxon>Chelicerata</taxon>
        <taxon>Arachnida</taxon>
        <taxon>Araneae</taxon>
        <taxon>Araneomorphae</taxon>
        <taxon>Entelegynae</taxon>
        <taxon>Araneoidea</taxon>
        <taxon>Araneidae</taxon>
        <taxon>Argiope</taxon>
    </lineage>
</organism>
<dbReference type="Proteomes" id="UP000807504">
    <property type="component" value="Unassembled WGS sequence"/>
</dbReference>
<evidence type="ECO:0000313" key="1">
    <source>
        <dbReference type="EMBL" id="KAF8793629.1"/>
    </source>
</evidence>